<evidence type="ECO:0000256" key="10">
    <source>
        <dbReference type="ARBA" id="ARBA00023026"/>
    </source>
</evidence>
<dbReference type="InterPro" id="IPR000834">
    <property type="entry name" value="Peptidase_M14"/>
</dbReference>
<dbReference type="Proteomes" id="UP000033647">
    <property type="component" value="Unassembled WGS sequence"/>
</dbReference>
<keyword evidence="7 14" id="KW-0732">Signal</keyword>
<dbReference type="PRINTS" id="PR00765">
    <property type="entry name" value="CRBOXYPTASEA"/>
</dbReference>
<keyword evidence="6" id="KW-0645">Protease</keyword>
<evidence type="ECO:0000256" key="12">
    <source>
        <dbReference type="ARBA" id="ARBA00023145"/>
    </source>
</evidence>
<evidence type="ECO:0000256" key="6">
    <source>
        <dbReference type="ARBA" id="ARBA00022670"/>
    </source>
</evidence>
<reference evidence="16 17" key="1">
    <citation type="submission" date="2015-03" db="EMBL/GenBank/DDBJ databases">
        <title>RNA-seq based gene annotation and comparative genomics of four Zymoseptoria species reveal species-specific pathogenicity related genes and transposable element activity.</title>
        <authorList>
            <person name="Grandaubert J."/>
            <person name="Bhattacharyya A."/>
            <person name="Stukenbrock E.H."/>
        </authorList>
    </citation>
    <scope>NUCLEOTIDE SEQUENCE [LARGE SCALE GENOMIC DNA]</scope>
    <source>
        <strain evidence="16 17">Zb18110</strain>
    </source>
</reference>
<evidence type="ECO:0000256" key="8">
    <source>
        <dbReference type="ARBA" id="ARBA00022801"/>
    </source>
</evidence>
<evidence type="ECO:0000259" key="15">
    <source>
        <dbReference type="PROSITE" id="PS52035"/>
    </source>
</evidence>
<name>A0A0F4G7Q5_9PEZI</name>
<dbReference type="FunFam" id="3.40.630.10:FF:000165">
    <property type="entry name" value="Glucan 1,4-alpha-glucosidase, putative"/>
    <property type="match status" value="1"/>
</dbReference>
<feature type="active site" description="Proton donor/acceptor" evidence="13">
    <location>
        <position position="392"/>
    </location>
</feature>
<keyword evidence="17" id="KW-1185">Reference proteome</keyword>
<proteinExistence type="inferred from homology"/>
<dbReference type="PROSITE" id="PS52035">
    <property type="entry name" value="PEPTIDASE_M14"/>
    <property type="match status" value="1"/>
</dbReference>
<dbReference type="SUPFAM" id="SSF54897">
    <property type="entry name" value="Protease propeptides/inhibitors"/>
    <property type="match status" value="1"/>
</dbReference>
<feature type="signal peptide" evidence="14">
    <location>
        <begin position="1"/>
        <end position="15"/>
    </location>
</feature>
<dbReference type="GO" id="GO:0005576">
    <property type="term" value="C:extracellular region"/>
    <property type="evidence" value="ECO:0007669"/>
    <property type="project" value="UniProtKB-SubCell"/>
</dbReference>
<dbReference type="Gene3D" id="3.40.630.10">
    <property type="entry name" value="Zn peptidases"/>
    <property type="match status" value="1"/>
</dbReference>
<evidence type="ECO:0000256" key="4">
    <source>
        <dbReference type="ARBA" id="ARBA00005988"/>
    </source>
</evidence>
<dbReference type="OrthoDB" id="3626597at2759"/>
<dbReference type="AlphaFoldDB" id="A0A0F4G7Q5"/>
<comment type="cofactor">
    <cofactor evidence="1">
        <name>Zn(2+)</name>
        <dbReference type="ChEBI" id="CHEBI:29105"/>
    </cofactor>
</comment>
<dbReference type="Pfam" id="PF00246">
    <property type="entry name" value="Peptidase_M14"/>
    <property type="match status" value="1"/>
</dbReference>
<comment type="subcellular location">
    <subcellularLocation>
        <location evidence="3">Secreted</location>
    </subcellularLocation>
</comment>
<protein>
    <submittedName>
        <fullName evidence="16">Zinc carboxypeptidase like protein</fullName>
    </submittedName>
</protein>
<evidence type="ECO:0000256" key="9">
    <source>
        <dbReference type="ARBA" id="ARBA00022833"/>
    </source>
</evidence>
<evidence type="ECO:0000256" key="14">
    <source>
        <dbReference type="SAM" id="SignalP"/>
    </source>
</evidence>
<keyword evidence="8" id="KW-0378">Hydrolase</keyword>
<keyword evidence="9" id="KW-0862">Zinc</keyword>
<feature type="domain" description="Peptidase M14" evidence="15">
    <location>
        <begin position="121"/>
        <end position="426"/>
    </location>
</feature>
<evidence type="ECO:0000256" key="11">
    <source>
        <dbReference type="ARBA" id="ARBA00023049"/>
    </source>
</evidence>
<keyword evidence="10" id="KW-0843">Virulence</keyword>
<dbReference type="CDD" id="cd03860">
    <property type="entry name" value="M14_CP_A-B_like"/>
    <property type="match status" value="1"/>
</dbReference>
<accession>A0A0F4G7Q5</accession>
<dbReference type="STRING" id="1047168.A0A0F4G7Q5"/>
<evidence type="ECO:0000313" key="16">
    <source>
        <dbReference type="EMBL" id="KJX93403.1"/>
    </source>
</evidence>
<evidence type="ECO:0000256" key="1">
    <source>
        <dbReference type="ARBA" id="ARBA00001947"/>
    </source>
</evidence>
<evidence type="ECO:0000256" key="2">
    <source>
        <dbReference type="ARBA" id="ARBA00003091"/>
    </source>
</evidence>
<dbReference type="GO" id="GO:0006508">
    <property type="term" value="P:proteolysis"/>
    <property type="evidence" value="ECO:0007669"/>
    <property type="project" value="UniProtKB-KW"/>
</dbReference>
<feature type="chain" id="PRO_5013130842" evidence="14">
    <location>
        <begin position="16"/>
        <end position="426"/>
    </location>
</feature>
<dbReference type="SUPFAM" id="SSF53187">
    <property type="entry name" value="Zn-dependent exopeptidases"/>
    <property type="match status" value="1"/>
</dbReference>
<evidence type="ECO:0000256" key="3">
    <source>
        <dbReference type="ARBA" id="ARBA00004613"/>
    </source>
</evidence>
<keyword evidence="12" id="KW-0865">Zymogen</keyword>
<comment type="similarity">
    <text evidence="4 13">Belongs to the peptidase M14 family.</text>
</comment>
<dbReference type="PANTHER" id="PTHR11705">
    <property type="entry name" value="PROTEASE FAMILY M14 CARBOXYPEPTIDASE A,B"/>
    <property type="match status" value="1"/>
</dbReference>
<gene>
    <name evidence="16" type="ORF">TI39_contig4322g00001</name>
</gene>
<evidence type="ECO:0000256" key="5">
    <source>
        <dbReference type="ARBA" id="ARBA00022525"/>
    </source>
</evidence>
<dbReference type="EMBL" id="LAFY01004281">
    <property type="protein sequence ID" value="KJX93403.1"/>
    <property type="molecule type" value="Genomic_DNA"/>
</dbReference>
<comment type="function">
    <text evidence="2">Extracellular metalloprotease that contributes to pathogenicity.</text>
</comment>
<dbReference type="SMART" id="SM00631">
    <property type="entry name" value="Zn_pept"/>
    <property type="match status" value="1"/>
</dbReference>
<comment type="caution">
    <text evidence="16">The sequence shown here is derived from an EMBL/GenBank/DDBJ whole genome shotgun (WGS) entry which is preliminary data.</text>
</comment>
<keyword evidence="5" id="KW-0964">Secreted</keyword>
<evidence type="ECO:0000256" key="13">
    <source>
        <dbReference type="PROSITE-ProRule" id="PRU01379"/>
    </source>
</evidence>
<organism evidence="16 17">
    <name type="scientific">Zymoseptoria brevis</name>
    <dbReference type="NCBI Taxonomy" id="1047168"/>
    <lineage>
        <taxon>Eukaryota</taxon>
        <taxon>Fungi</taxon>
        <taxon>Dikarya</taxon>
        <taxon>Ascomycota</taxon>
        <taxon>Pezizomycotina</taxon>
        <taxon>Dothideomycetes</taxon>
        <taxon>Dothideomycetidae</taxon>
        <taxon>Mycosphaerellales</taxon>
        <taxon>Mycosphaerellaceae</taxon>
        <taxon>Zymoseptoria</taxon>
    </lineage>
</organism>
<keyword evidence="16" id="KW-0121">Carboxypeptidase</keyword>
<dbReference type="GO" id="GO:0008270">
    <property type="term" value="F:zinc ion binding"/>
    <property type="evidence" value="ECO:0007669"/>
    <property type="project" value="InterPro"/>
</dbReference>
<sequence length="426" mass="46707">MFTFRLLPFVDLALASVLPREQAVSYDGYKVYHIDTDGDADAVLTALSALPFEQWNFENSKHLDISVPGSDVAAFEALGLNYSVMHENLGEDIAAEKDFGDYESVSRRQSGSLPATSWFNSYHSYAQHVQYWKDLNAAFPSNSQPFVAGKSYEGRDIFGLKLFGKASSTPKQAIIWHGTVHAREWITTMTVEYLAYNIINGYKTGDAEYVSILDKYDFYIMPVVNPDGFVYTQTSDRLWRKNRSPTKVLNLPTCYGTDVNRNWPYQWTGDPNGASTNPCAQTYKGKAAGDSPENKALVSQMTGVSAKQPIALYLDFHSYGNYLLSPYGYTASVPANSASQVSLAQKAGAAIKAVYGTEYTVGPSGATLYPTTGSSADFATDIAKAKYAYAIELRDKGQNGFVLPPDQIVPTGQEVLAGVKVLLKGL</sequence>
<keyword evidence="11" id="KW-0482">Metalloprotease</keyword>
<evidence type="ECO:0000256" key="7">
    <source>
        <dbReference type="ARBA" id="ARBA00022729"/>
    </source>
</evidence>
<evidence type="ECO:0000313" key="17">
    <source>
        <dbReference type="Proteomes" id="UP000033647"/>
    </source>
</evidence>
<dbReference type="GO" id="GO:0004181">
    <property type="term" value="F:metallocarboxypeptidase activity"/>
    <property type="evidence" value="ECO:0007669"/>
    <property type="project" value="InterPro"/>
</dbReference>
<dbReference type="PANTHER" id="PTHR11705:SF143">
    <property type="entry name" value="SLL0236 PROTEIN"/>
    <property type="match status" value="1"/>
</dbReference>